<organism evidence="1 2">
    <name type="scientific">Streptomyces lavendofoliae</name>
    <dbReference type="NCBI Taxonomy" id="67314"/>
    <lineage>
        <taxon>Bacteria</taxon>
        <taxon>Bacillati</taxon>
        <taxon>Actinomycetota</taxon>
        <taxon>Actinomycetes</taxon>
        <taxon>Kitasatosporales</taxon>
        <taxon>Streptomycetaceae</taxon>
        <taxon>Streptomyces</taxon>
    </lineage>
</organism>
<dbReference type="EMBL" id="BMTP01000020">
    <property type="protein sequence ID" value="GGU62804.1"/>
    <property type="molecule type" value="Genomic_DNA"/>
</dbReference>
<gene>
    <name evidence="1" type="ORF">GCM10010274_59550</name>
</gene>
<reference evidence="1" key="1">
    <citation type="journal article" date="2014" name="Int. J. Syst. Evol. Microbiol.">
        <title>Complete genome sequence of Corynebacterium casei LMG S-19264T (=DSM 44701T), isolated from a smear-ripened cheese.</title>
        <authorList>
            <consortium name="US DOE Joint Genome Institute (JGI-PGF)"/>
            <person name="Walter F."/>
            <person name="Albersmeier A."/>
            <person name="Kalinowski J."/>
            <person name="Ruckert C."/>
        </authorList>
    </citation>
    <scope>NUCLEOTIDE SEQUENCE</scope>
    <source>
        <strain evidence="1">JCM 4391</strain>
    </source>
</reference>
<dbReference type="AlphaFoldDB" id="A0A918I380"/>
<dbReference type="RefSeq" id="WP_189554378.1">
    <property type="nucleotide sequence ID" value="NZ_BMTP01000020.1"/>
</dbReference>
<sequence>MSGGSYNYLHELNHGLEGQRSDIEAMRDRLLTLAQAHHPGAEKTAATQAAHATQSILDLLDQARAQADTLRGVWHAVEYRDSGDYGDDQVTQALTTYREQHATPKAAKPQGVDIEILDRSPDAAGVILPGAVRINGQEALVPSDSTIRINEIREDDFPTITLTLFLSSLTIRHDPT</sequence>
<comment type="caution">
    <text evidence="1">The sequence shown here is derived from an EMBL/GenBank/DDBJ whole genome shotgun (WGS) entry which is preliminary data.</text>
</comment>
<dbReference type="Proteomes" id="UP000636661">
    <property type="component" value="Unassembled WGS sequence"/>
</dbReference>
<name>A0A918I380_9ACTN</name>
<keyword evidence="2" id="KW-1185">Reference proteome</keyword>
<accession>A0A918I380</accession>
<evidence type="ECO:0000313" key="1">
    <source>
        <dbReference type="EMBL" id="GGU62804.1"/>
    </source>
</evidence>
<reference evidence="1" key="2">
    <citation type="submission" date="2020-09" db="EMBL/GenBank/DDBJ databases">
        <authorList>
            <person name="Sun Q."/>
            <person name="Ohkuma M."/>
        </authorList>
    </citation>
    <scope>NUCLEOTIDE SEQUENCE</scope>
    <source>
        <strain evidence="1">JCM 4391</strain>
    </source>
</reference>
<proteinExistence type="predicted"/>
<protein>
    <submittedName>
        <fullName evidence="1">Uncharacterized protein</fullName>
    </submittedName>
</protein>
<evidence type="ECO:0000313" key="2">
    <source>
        <dbReference type="Proteomes" id="UP000636661"/>
    </source>
</evidence>